<evidence type="ECO:0000259" key="5">
    <source>
        <dbReference type="Pfam" id="PF01833"/>
    </source>
</evidence>
<dbReference type="PANTHER" id="PTHR24126">
    <property type="entry name" value="ANKYRIN REPEAT, PH AND SEC7 DOMAIN CONTAINING PROTEIN SECG-RELATED"/>
    <property type="match status" value="1"/>
</dbReference>
<evidence type="ECO:0000313" key="6">
    <source>
        <dbReference type="EMBL" id="EFC49553.1"/>
    </source>
</evidence>
<name>D2V0N8_NAEGR</name>
<dbReference type="Pfam" id="PF01833">
    <property type="entry name" value="TIG"/>
    <property type="match status" value="1"/>
</dbReference>
<feature type="region of interest" description="Disordered" evidence="4">
    <location>
        <begin position="440"/>
        <end position="465"/>
    </location>
</feature>
<dbReference type="KEGG" id="ngr:NAEGRDRAFT_78058"/>
<dbReference type="SMART" id="SM00248">
    <property type="entry name" value="ANK"/>
    <property type="match status" value="3"/>
</dbReference>
<dbReference type="RefSeq" id="XP_002682297.1">
    <property type="nucleotide sequence ID" value="XM_002682251.1"/>
</dbReference>
<dbReference type="PROSITE" id="PS50297">
    <property type="entry name" value="ANK_REP_REGION"/>
    <property type="match status" value="1"/>
</dbReference>
<dbReference type="InterPro" id="IPR002909">
    <property type="entry name" value="IPT_dom"/>
</dbReference>
<dbReference type="InterPro" id="IPR002110">
    <property type="entry name" value="Ankyrin_rpt"/>
</dbReference>
<dbReference type="SUPFAM" id="SSF48403">
    <property type="entry name" value="Ankyrin repeat"/>
    <property type="match status" value="1"/>
</dbReference>
<feature type="repeat" description="ANK" evidence="3">
    <location>
        <begin position="636"/>
        <end position="668"/>
    </location>
</feature>
<evidence type="ECO:0000256" key="4">
    <source>
        <dbReference type="SAM" id="MobiDB-lite"/>
    </source>
</evidence>
<organism evidence="7">
    <name type="scientific">Naegleria gruberi</name>
    <name type="common">Amoeba</name>
    <dbReference type="NCBI Taxonomy" id="5762"/>
    <lineage>
        <taxon>Eukaryota</taxon>
        <taxon>Discoba</taxon>
        <taxon>Heterolobosea</taxon>
        <taxon>Tetramitia</taxon>
        <taxon>Eutetramitia</taxon>
        <taxon>Vahlkampfiidae</taxon>
        <taxon>Naegleria</taxon>
    </lineage>
</organism>
<dbReference type="Gene3D" id="2.60.40.10">
    <property type="entry name" value="Immunoglobulins"/>
    <property type="match status" value="1"/>
</dbReference>
<gene>
    <name evidence="6" type="ORF">NAEGRDRAFT_78058</name>
</gene>
<feature type="domain" description="IPT/TIG" evidence="5">
    <location>
        <begin position="466"/>
        <end position="550"/>
    </location>
</feature>
<dbReference type="PROSITE" id="PS50088">
    <property type="entry name" value="ANK_REPEAT"/>
    <property type="match status" value="1"/>
</dbReference>
<feature type="compositionally biased region" description="Low complexity" evidence="4">
    <location>
        <begin position="22"/>
        <end position="46"/>
    </location>
</feature>
<dbReference type="InParanoid" id="D2V0N8"/>
<dbReference type="Pfam" id="PF12796">
    <property type="entry name" value="Ank_2"/>
    <property type="match status" value="1"/>
</dbReference>
<proteinExistence type="predicted"/>
<keyword evidence="2 3" id="KW-0040">ANK repeat</keyword>
<dbReference type="AlphaFoldDB" id="D2V0N8"/>
<dbReference type="InterPro" id="IPR013783">
    <property type="entry name" value="Ig-like_fold"/>
</dbReference>
<dbReference type="OrthoDB" id="301040at2759"/>
<feature type="compositionally biased region" description="Basic residues" evidence="4">
    <location>
        <begin position="442"/>
        <end position="453"/>
    </location>
</feature>
<dbReference type="SUPFAM" id="SSF81296">
    <property type="entry name" value="E set domains"/>
    <property type="match status" value="1"/>
</dbReference>
<dbReference type="STRING" id="5762.D2V0N8"/>
<evidence type="ECO:0000256" key="2">
    <source>
        <dbReference type="ARBA" id="ARBA00023043"/>
    </source>
</evidence>
<dbReference type="Gene3D" id="1.25.40.20">
    <property type="entry name" value="Ankyrin repeat-containing domain"/>
    <property type="match status" value="1"/>
</dbReference>
<keyword evidence="7" id="KW-1185">Reference proteome</keyword>
<dbReference type="EMBL" id="GG738847">
    <property type="protein sequence ID" value="EFC49553.1"/>
    <property type="molecule type" value="Genomic_DNA"/>
</dbReference>
<reference evidence="6 7" key="1">
    <citation type="journal article" date="2010" name="Cell">
        <title>The genome of Naegleria gruberi illuminates early eukaryotic versatility.</title>
        <authorList>
            <person name="Fritz-Laylin L.K."/>
            <person name="Prochnik S.E."/>
            <person name="Ginger M.L."/>
            <person name="Dacks J.B."/>
            <person name="Carpenter M.L."/>
            <person name="Field M.C."/>
            <person name="Kuo A."/>
            <person name="Paredez A."/>
            <person name="Chapman J."/>
            <person name="Pham J."/>
            <person name="Shu S."/>
            <person name="Neupane R."/>
            <person name="Cipriano M."/>
            <person name="Mancuso J."/>
            <person name="Tu H."/>
            <person name="Salamov A."/>
            <person name="Lindquist E."/>
            <person name="Shapiro H."/>
            <person name="Lucas S."/>
            <person name="Grigoriev I.V."/>
            <person name="Cande W.Z."/>
            <person name="Fulton C."/>
            <person name="Rokhsar D.S."/>
            <person name="Dawson S.C."/>
        </authorList>
    </citation>
    <scope>NUCLEOTIDE SEQUENCE [LARGE SCALE GENOMIC DNA]</scope>
    <source>
        <strain evidence="6 7">NEG-M</strain>
    </source>
</reference>
<feature type="compositionally biased region" description="Polar residues" evidence="4">
    <location>
        <begin position="47"/>
        <end position="60"/>
    </location>
</feature>
<feature type="region of interest" description="Disordered" evidence="4">
    <location>
        <begin position="21"/>
        <end position="60"/>
    </location>
</feature>
<keyword evidence="1" id="KW-0677">Repeat</keyword>
<accession>D2V0N8</accession>
<dbReference type="CDD" id="cd00102">
    <property type="entry name" value="IPT"/>
    <property type="match status" value="1"/>
</dbReference>
<dbReference type="GeneID" id="8855437"/>
<evidence type="ECO:0000313" key="7">
    <source>
        <dbReference type="Proteomes" id="UP000006671"/>
    </source>
</evidence>
<sequence>MQKEQTHTFPFVDILQQATLGNSSTTTPNNSNSVVQSQPQQQQPTVLTSNPITTNTNLNSDSVDLDEIFKFIQQPSTSFDMNIINHQFNSLSDNNSNNMYNNNNTRRQFSADHQQQQQITNQHHHHHHYPNNFHQQQPHTTNNIADYDTFLPEFDVNDQQVFATTPNNNIQQQPHMNINVMPIVDDNNLLEFINNGGYLQAPQGYSYMQATTNPQTNSYPKGYGIFNQGVPFVSEQNSAQPLKPASNQFSDTVTVLNSLPNLKGYPRPHSPLSGSTLSPGSTITPSPSALNGFTFQGIQIPDLIKLVEGFNKPVTEKQIGGRDNTRHPLPRQVIELDVTKLPQDSNPAVISVRPSVMGIDKSTRKNTALAVLGEKPFVKASSHPVERWVAIFDDIVIQFASHNNGQKLRIKFELLDAEKRVVCSIESYGFETITKRGIEKKKERRKTKDKRKRNSDTEEDETDEATIEHVSPAFGFTSGGALVKVMGSGFVSTPLSKCVVRFGDKDAREIHTIKRNYIVCETPESEKAGIVDVSVMFGESLIGGEAKFQYIDPTNTYDLQLMIQHMIGNQNALNNFNADASSFSNKCYDQTMFYSGKVTDECGFTVLHHASARGLFELSQYLVTESVVDIDAKDNYGRTALHWASFASSDLVCLYLINNGADISETDEVGDNLLHIACRYATVEHVQNVLGVLLKHDDKYRTNTNNIYELLTSKNNEGETPLDLAKSMEMDDSVMQLISVFESAAEYCQARLSEYRIHQLKNITLRSGEFNGKTISSLEGENNNLSFDIQLKKDKLVLSIDNGDGNQIRVSIDYKHIAFLILIKPQLKAEITLNTSPLIEFGDANGNWARINNHRYLSSCLSFHLEVKDSTDLDKINKFICDNDLLYPFQTMCFCYRPTIEESTNKLKTLPSSNTTPTTNTVNKVTMISPQVDSINQRQTNIF</sequence>
<dbReference type="InterPro" id="IPR036770">
    <property type="entry name" value="Ankyrin_rpt-contain_sf"/>
</dbReference>
<evidence type="ECO:0000256" key="3">
    <source>
        <dbReference type="PROSITE-ProRule" id="PRU00023"/>
    </source>
</evidence>
<dbReference type="InterPro" id="IPR014756">
    <property type="entry name" value="Ig_E-set"/>
</dbReference>
<evidence type="ECO:0000256" key="1">
    <source>
        <dbReference type="ARBA" id="ARBA00022737"/>
    </source>
</evidence>
<dbReference type="VEuPathDB" id="AmoebaDB:NAEGRDRAFT_78058"/>
<protein>
    <submittedName>
        <fullName evidence="6">Ankyrin repeat domain-containing protein</fullName>
    </submittedName>
</protein>
<dbReference type="Proteomes" id="UP000006671">
    <property type="component" value="Unassembled WGS sequence"/>
</dbReference>